<proteinExistence type="predicted"/>
<dbReference type="RefSeq" id="WP_126596500.1">
    <property type="nucleotide sequence ID" value="NZ_BIFQ01000001.1"/>
</dbReference>
<evidence type="ECO:0000256" key="1">
    <source>
        <dbReference type="SAM" id="Phobius"/>
    </source>
</evidence>
<keyword evidence="1" id="KW-0812">Transmembrane</keyword>
<name>A0A401ZF39_9CHLR</name>
<dbReference type="Proteomes" id="UP000287224">
    <property type="component" value="Unassembled WGS sequence"/>
</dbReference>
<accession>A0A401ZF39</accession>
<comment type="caution">
    <text evidence="2">The sequence shown here is derived from an EMBL/GenBank/DDBJ whole genome shotgun (WGS) entry which is preliminary data.</text>
</comment>
<protein>
    <submittedName>
        <fullName evidence="2">Uncharacterized protein</fullName>
    </submittedName>
</protein>
<gene>
    <name evidence="2" type="ORF">KDAU_27880</name>
</gene>
<evidence type="ECO:0000313" key="3">
    <source>
        <dbReference type="Proteomes" id="UP000287224"/>
    </source>
</evidence>
<dbReference type="OrthoDB" id="166299at2"/>
<organism evidence="2 3">
    <name type="scientific">Dictyobacter aurantiacus</name>
    <dbReference type="NCBI Taxonomy" id="1936993"/>
    <lineage>
        <taxon>Bacteria</taxon>
        <taxon>Bacillati</taxon>
        <taxon>Chloroflexota</taxon>
        <taxon>Ktedonobacteria</taxon>
        <taxon>Ktedonobacterales</taxon>
        <taxon>Dictyobacteraceae</taxon>
        <taxon>Dictyobacter</taxon>
    </lineage>
</organism>
<dbReference type="AlphaFoldDB" id="A0A401ZF39"/>
<keyword evidence="1" id="KW-1133">Transmembrane helix</keyword>
<feature type="transmembrane region" description="Helical" evidence="1">
    <location>
        <begin position="12"/>
        <end position="31"/>
    </location>
</feature>
<keyword evidence="1" id="KW-0472">Membrane</keyword>
<feature type="transmembrane region" description="Helical" evidence="1">
    <location>
        <begin position="37"/>
        <end position="56"/>
    </location>
</feature>
<reference evidence="3" key="1">
    <citation type="submission" date="2018-12" db="EMBL/GenBank/DDBJ databases">
        <title>Tengunoibacter tsumagoiensis gen. nov., sp. nov., Dictyobacter kobayashii sp. nov., D. alpinus sp. nov., and D. joshuensis sp. nov. and description of Dictyobacteraceae fam. nov. within the order Ktedonobacterales isolated from Tengu-no-mugimeshi.</title>
        <authorList>
            <person name="Wang C.M."/>
            <person name="Zheng Y."/>
            <person name="Sakai Y."/>
            <person name="Toyoda A."/>
            <person name="Minakuchi Y."/>
            <person name="Abe K."/>
            <person name="Yokota A."/>
            <person name="Yabe S."/>
        </authorList>
    </citation>
    <scope>NUCLEOTIDE SEQUENCE [LARGE SCALE GENOMIC DNA]</scope>
    <source>
        <strain evidence="3">S-27</strain>
    </source>
</reference>
<keyword evidence="3" id="KW-1185">Reference proteome</keyword>
<sequence length="65" mass="7576">MPQQNDGAIRLAMGAVVAVGCWFMAYTFTLLESPNRYLFAGMMTLIALMWSISFCVRLRKWQRRR</sequence>
<evidence type="ECO:0000313" key="2">
    <source>
        <dbReference type="EMBL" id="GCE05459.1"/>
    </source>
</evidence>
<dbReference type="EMBL" id="BIFQ01000001">
    <property type="protein sequence ID" value="GCE05459.1"/>
    <property type="molecule type" value="Genomic_DNA"/>
</dbReference>